<keyword evidence="4" id="KW-1185">Reference proteome</keyword>
<dbReference type="RefSeq" id="WP_279433159.1">
    <property type="nucleotide sequence ID" value="NZ_SJOI01000001.1"/>
</dbReference>
<dbReference type="GO" id="GO:0046872">
    <property type="term" value="F:metal ion binding"/>
    <property type="evidence" value="ECO:0007669"/>
    <property type="project" value="UniProtKB-KW"/>
</dbReference>
<evidence type="ECO:0000313" key="4">
    <source>
        <dbReference type="Proteomes" id="UP000294555"/>
    </source>
</evidence>
<dbReference type="InterPro" id="IPR023214">
    <property type="entry name" value="HAD_sf"/>
</dbReference>
<dbReference type="Gene3D" id="1.20.1440.100">
    <property type="entry name" value="SG protein - dephosphorylation function"/>
    <property type="match status" value="1"/>
</dbReference>
<proteinExistence type="predicted"/>
<gene>
    <name evidence="3" type="ORF">EZJ58_5228</name>
</gene>
<dbReference type="InterPro" id="IPR006435">
    <property type="entry name" value="HAD-SF_hydro_IF_YfhB"/>
</dbReference>
<evidence type="ECO:0000256" key="2">
    <source>
        <dbReference type="SAM" id="Phobius"/>
    </source>
</evidence>
<name>A0A4R1NR84_9GAMM</name>
<evidence type="ECO:0000256" key="1">
    <source>
        <dbReference type="ARBA" id="ARBA00022723"/>
    </source>
</evidence>
<feature type="transmembrane region" description="Helical" evidence="2">
    <location>
        <begin position="37"/>
        <end position="55"/>
    </location>
</feature>
<dbReference type="AlphaFoldDB" id="A0A4R1NR84"/>
<keyword evidence="1" id="KW-0479">Metal-binding</keyword>
<dbReference type="SUPFAM" id="SSF56784">
    <property type="entry name" value="HAD-like"/>
    <property type="match status" value="1"/>
</dbReference>
<keyword evidence="2" id="KW-0472">Membrane</keyword>
<evidence type="ECO:0000313" key="3">
    <source>
        <dbReference type="EMBL" id="TCL06930.1"/>
    </source>
</evidence>
<accession>A0A4R1NR84</accession>
<dbReference type="Pfam" id="PF12710">
    <property type="entry name" value="HAD"/>
    <property type="match status" value="1"/>
</dbReference>
<dbReference type="Gene3D" id="3.40.50.1000">
    <property type="entry name" value="HAD superfamily/HAD-like"/>
    <property type="match status" value="1"/>
</dbReference>
<dbReference type="NCBIfam" id="TIGR01545">
    <property type="entry name" value="YfhB_g-proteo"/>
    <property type="match status" value="1"/>
</dbReference>
<sequence>MSRSAASRVIFFDLDGTLHRQDMFGCFLRYLLCHSPLNIVLVLPVLPIVVIGLLSKGRSARWPMSLLLWSITFGHSEARLLELQDRFIAWFRRRVTEFPIVLQRLNEYLDSQDTEVWLITGSPEPLVRGVYSDALFLPRVRLIGSRMKRLHGGWVLTLRCLGHEKVAQLERELGTPLKLFSGYSDSLHDSPLLYFCEYRWRVTREGDLKQLD</sequence>
<dbReference type="EMBL" id="SJOI01000001">
    <property type="protein sequence ID" value="TCL06930.1"/>
    <property type="molecule type" value="Genomic_DNA"/>
</dbReference>
<organism evidence="3 4">
    <name type="scientific">Sodalis ligni</name>
    <dbReference type="NCBI Taxonomy" id="2697027"/>
    <lineage>
        <taxon>Bacteria</taxon>
        <taxon>Pseudomonadati</taxon>
        <taxon>Pseudomonadota</taxon>
        <taxon>Gammaproteobacteria</taxon>
        <taxon>Enterobacterales</taxon>
        <taxon>Bruguierivoracaceae</taxon>
        <taxon>Sodalis</taxon>
    </lineage>
</organism>
<reference evidence="3 4" key="1">
    <citation type="submission" date="2019-02" db="EMBL/GenBank/DDBJ databases">
        <title>Investigation of anaerobic lignin degradation for improved lignocellulosic biofuels.</title>
        <authorList>
            <person name="Deangelis K."/>
        </authorList>
    </citation>
    <scope>NUCLEOTIDE SEQUENCE [LARGE SCALE GENOMIC DNA]</scope>
    <source>
        <strain evidence="3 4">159R</strain>
    </source>
</reference>
<comment type="caution">
    <text evidence="3">The sequence shown here is derived from an EMBL/GenBank/DDBJ whole genome shotgun (WGS) entry which is preliminary data.</text>
</comment>
<protein>
    <submittedName>
        <fullName evidence="3">Phosphoserine phosphatase</fullName>
    </submittedName>
</protein>
<dbReference type="Proteomes" id="UP000294555">
    <property type="component" value="Unassembled WGS sequence"/>
</dbReference>
<keyword evidence="2" id="KW-0812">Transmembrane</keyword>
<dbReference type="InterPro" id="IPR036412">
    <property type="entry name" value="HAD-like_sf"/>
</dbReference>
<keyword evidence="2" id="KW-1133">Transmembrane helix</keyword>